<dbReference type="PANTHER" id="PTHR43477">
    <property type="entry name" value="DIHYDROANTICAPSIN 7-DEHYDROGENASE"/>
    <property type="match status" value="1"/>
</dbReference>
<accession>A0ABX1JCZ0</accession>
<organism evidence="3 4">
    <name type="scientific">Amycolatopsis acididurans</name>
    <dbReference type="NCBI Taxonomy" id="2724524"/>
    <lineage>
        <taxon>Bacteria</taxon>
        <taxon>Bacillati</taxon>
        <taxon>Actinomycetota</taxon>
        <taxon>Actinomycetes</taxon>
        <taxon>Pseudonocardiales</taxon>
        <taxon>Pseudonocardiaceae</taxon>
        <taxon>Amycolatopsis</taxon>
    </lineage>
</organism>
<evidence type="ECO:0000256" key="1">
    <source>
        <dbReference type="ARBA" id="ARBA00006484"/>
    </source>
</evidence>
<keyword evidence="2" id="KW-0560">Oxidoreductase</keyword>
<dbReference type="EMBL" id="JAAXLS010000020">
    <property type="protein sequence ID" value="NKQ56137.1"/>
    <property type="molecule type" value="Genomic_DNA"/>
</dbReference>
<comment type="similarity">
    <text evidence="1">Belongs to the short-chain dehydrogenases/reductases (SDR) family.</text>
</comment>
<reference evidence="3 4" key="1">
    <citation type="submission" date="2020-04" db="EMBL/GenBank/DDBJ databases">
        <title>Novel species.</title>
        <authorList>
            <person name="Teo W.F.A."/>
            <person name="Lipun K."/>
            <person name="Srisuk N."/>
            <person name="Duangmal K."/>
        </authorList>
    </citation>
    <scope>NUCLEOTIDE SEQUENCE [LARGE SCALE GENOMIC DNA]</scope>
    <source>
        <strain evidence="3 4">K13G38</strain>
    </source>
</reference>
<dbReference type="InterPro" id="IPR036291">
    <property type="entry name" value="NAD(P)-bd_dom_sf"/>
</dbReference>
<evidence type="ECO:0000313" key="4">
    <source>
        <dbReference type="Proteomes" id="UP000715441"/>
    </source>
</evidence>
<dbReference type="RefSeq" id="WP_168519175.1">
    <property type="nucleotide sequence ID" value="NZ_JAAXLS010000020.1"/>
</dbReference>
<dbReference type="CDD" id="cd05233">
    <property type="entry name" value="SDR_c"/>
    <property type="match status" value="1"/>
</dbReference>
<dbReference type="InterPro" id="IPR051122">
    <property type="entry name" value="SDR_DHRS6-like"/>
</dbReference>
<dbReference type="PANTHER" id="PTHR43477:SF1">
    <property type="entry name" value="DIHYDROANTICAPSIN 7-DEHYDROGENASE"/>
    <property type="match status" value="1"/>
</dbReference>
<name>A0ABX1JCZ0_9PSEU</name>
<comment type="caution">
    <text evidence="3">The sequence shown here is derived from an EMBL/GenBank/DDBJ whole genome shotgun (WGS) entry which is preliminary data.</text>
</comment>
<keyword evidence="4" id="KW-1185">Reference proteome</keyword>
<dbReference type="Pfam" id="PF13561">
    <property type="entry name" value="adh_short_C2"/>
    <property type="match status" value="1"/>
</dbReference>
<dbReference type="Gene3D" id="3.40.50.720">
    <property type="entry name" value="NAD(P)-binding Rossmann-like Domain"/>
    <property type="match status" value="1"/>
</dbReference>
<gene>
    <name evidence="3" type="ORF">HFP15_24980</name>
</gene>
<protein>
    <submittedName>
        <fullName evidence="3">SDR family oxidoreductase</fullName>
    </submittedName>
</protein>
<dbReference type="PRINTS" id="PR00080">
    <property type="entry name" value="SDRFAMILY"/>
</dbReference>
<sequence length="241" mass="24936">MTGAASGIGRATALRFVADGYAVAALDRDREGLDKLVHDDPSAIVPWHVDLSTLETIEPFAEGLVARSGTPEVLVNAAGVGLVATAVEADLDAWQRVLAINLTAPMLLCRAFIPHMIKAGGGSIVNVASVAAFRGVRSRAAYCSAKAGLVGLTRSITADFAKVGIRANAVCPGTVRTGYTDAVLSVSEDPEATEAFMTQRQLIGRMGTPEEVADAIAFLAGPQATFFHGAAVVIDGGRSVM</sequence>
<dbReference type="SUPFAM" id="SSF51735">
    <property type="entry name" value="NAD(P)-binding Rossmann-fold domains"/>
    <property type="match status" value="1"/>
</dbReference>
<evidence type="ECO:0000313" key="3">
    <source>
        <dbReference type="EMBL" id="NKQ56137.1"/>
    </source>
</evidence>
<dbReference type="InterPro" id="IPR002347">
    <property type="entry name" value="SDR_fam"/>
</dbReference>
<proteinExistence type="inferred from homology"/>
<dbReference type="Proteomes" id="UP000715441">
    <property type="component" value="Unassembled WGS sequence"/>
</dbReference>
<evidence type="ECO:0000256" key="2">
    <source>
        <dbReference type="ARBA" id="ARBA00023002"/>
    </source>
</evidence>
<dbReference type="PRINTS" id="PR00081">
    <property type="entry name" value="GDHRDH"/>
</dbReference>